<gene>
    <name evidence="2" type="ORF">GOARA_021_01330</name>
</gene>
<accession>G7GZ71</accession>
<dbReference type="RefSeq" id="WP_007320973.1">
    <property type="nucleotide sequence ID" value="NZ_BAEE01000021.1"/>
</dbReference>
<proteinExistence type="predicted"/>
<protein>
    <recommendedName>
        <fullName evidence="4">Type VII secretion-associated protein</fullName>
    </recommendedName>
</protein>
<keyword evidence="1" id="KW-0472">Membrane</keyword>
<dbReference type="OrthoDB" id="4412823at2"/>
<organism evidence="2 3">
    <name type="scientific">Gordonia araii NBRC 100433</name>
    <dbReference type="NCBI Taxonomy" id="1073574"/>
    <lineage>
        <taxon>Bacteria</taxon>
        <taxon>Bacillati</taxon>
        <taxon>Actinomycetota</taxon>
        <taxon>Actinomycetes</taxon>
        <taxon>Mycobacteriales</taxon>
        <taxon>Gordoniaceae</taxon>
        <taxon>Gordonia</taxon>
    </lineage>
</organism>
<evidence type="ECO:0000313" key="2">
    <source>
        <dbReference type="EMBL" id="GAB08896.1"/>
    </source>
</evidence>
<comment type="caution">
    <text evidence="2">The sequence shown here is derived from an EMBL/GenBank/DDBJ whole genome shotgun (WGS) entry which is preliminary data.</text>
</comment>
<name>G7GZ71_9ACTN</name>
<feature type="transmembrane region" description="Helical" evidence="1">
    <location>
        <begin position="127"/>
        <end position="147"/>
    </location>
</feature>
<dbReference type="NCBIfam" id="TIGR03931">
    <property type="entry name" value="T7SS_Rv3446c"/>
    <property type="match status" value="1"/>
</dbReference>
<evidence type="ECO:0000256" key="1">
    <source>
        <dbReference type="SAM" id="Phobius"/>
    </source>
</evidence>
<dbReference type="AlphaFoldDB" id="G7GZ71"/>
<keyword evidence="1" id="KW-0812">Transmembrane</keyword>
<dbReference type="EMBL" id="BAEE01000021">
    <property type="protein sequence ID" value="GAB08896.1"/>
    <property type="molecule type" value="Genomic_DNA"/>
</dbReference>
<dbReference type="STRING" id="1073574.GOARA_021_01330"/>
<evidence type="ECO:0008006" key="4">
    <source>
        <dbReference type="Google" id="ProtNLM"/>
    </source>
</evidence>
<keyword evidence="1" id="KW-1133">Transmembrane helix</keyword>
<keyword evidence="3" id="KW-1185">Reference proteome</keyword>
<dbReference type="InterPro" id="IPR023840">
    <property type="entry name" value="T7SS_Rv3446c"/>
</dbReference>
<evidence type="ECO:0000313" key="3">
    <source>
        <dbReference type="Proteomes" id="UP000035088"/>
    </source>
</evidence>
<reference evidence="2 3" key="1">
    <citation type="submission" date="2011-11" db="EMBL/GenBank/DDBJ databases">
        <title>Whole genome shotgun sequence of Gordonia araii NBRC 100433.</title>
        <authorList>
            <person name="Yoshida Y."/>
            <person name="Hosoyama A."/>
            <person name="Tsuchikane K."/>
            <person name="Katsumata H."/>
            <person name="Yamazaki S."/>
            <person name="Fujita N."/>
        </authorList>
    </citation>
    <scope>NUCLEOTIDE SEQUENCE [LARGE SCALE GENOMIC DNA]</scope>
    <source>
        <strain evidence="2 3">NBRC 100433</strain>
    </source>
</reference>
<sequence>MSRPLAIARSHADAGVRALLVVATDGREWAVHRVAGAGAESVTTLLRGSVDHVVGGLAALLSGIDLVVIDAPSDCSRFAMRRVASVVGPVRLLAVDRSLLNRFGAHRPLPPIGPVIVPFSRRRVRRWPAAVAVVTVAVGIVGGVLIWPKPAATTALVDIGGVRIDVPGDWRRTDLAGEPAPRAAFVEPETGSRIVVAVSPLRADATIESVAASLGERIKQRGDDAVSEFAERAMFAGQMVVAYRETPDSGAPIRWYVRVLRLPEQGQRQVSVGCQDAGSPRLEQACRRAVAVIRA</sequence>
<dbReference type="Proteomes" id="UP000035088">
    <property type="component" value="Unassembled WGS sequence"/>
</dbReference>